<evidence type="ECO:0000256" key="5">
    <source>
        <dbReference type="ARBA" id="ARBA00023110"/>
    </source>
</evidence>
<dbReference type="SUPFAM" id="SSF109998">
    <property type="entry name" value="Triger factor/SurA peptide-binding domain-like"/>
    <property type="match status" value="1"/>
</dbReference>
<dbReference type="PANTHER" id="PTHR47245:SF2">
    <property type="entry name" value="PEPTIDYL-PROLYL CIS-TRANS ISOMERASE HP_0175-RELATED"/>
    <property type="match status" value="1"/>
</dbReference>
<feature type="chain" id="PRO_5015677019" description="Parvulin-like PPIase" evidence="10">
    <location>
        <begin position="42"/>
        <end position="323"/>
    </location>
</feature>
<feature type="region of interest" description="Disordered" evidence="9">
    <location>
        <begin position="304"/>
        <end position="323"/>
    </location>
</feature>
<dbReference type="EMBL" id="POTC01000048">
    <property type="protein sequence ID" value="POF61744.1"/>
    <property type="molecule type" value="Genomic_DNA"/>
</dbReference>
<dbReference type="PANTHER" id="PTHR47245">
    <property type="entry name" value="PEPTIDYLPROLYL ISOMERASE"/>
    <property type="match status" value="1"/>
</dbReference>
<feature type="compositionally biased region" description="Low complexity" evidence="9">
    <location>
        <begin position="310"/>
        <end position="323"/>
    </location>
</feature>
<dbReference type="InterPro" id="IPR050245">
    <property type="entry name" value="PrsA_foldase"/>
</dbReference>
<feature type="domain" description="PpiC" evidence="11">
    <location>
        <begin position="170"/>
        <end position="262"/>
    </location>
</feature>
<dbReference type="InterPro" id="IPR027304">
    <property type="entry name" value="Trigger_fact/SurA_dom_sf"/>
</dbReference>
<comment type="caution">
    <text evidence="12">The sequence shown here is derived from an EMBL/GenBank/DDBJ whole genome shotgun (WGS) entry which is preliminary data.</text>
</comment>
<evidence type="ECO:0000256" key="3">
    <source>
        <dbReference type="ARBA" id="ARBA00013194"/>
    </source>
</evidence>
<evidence type="ECO:0000313" key="12">
    <source>
        <dbReference type="EMBL" id="POF61744.1"/>
    </source>
</evidence>
<dbReference type="PROSITE" id="PS50198">
    <property type="entry name" value="PPIC_PPIASE_2"/>
    <property type="match status" value="1"/>
</dbReference>
<evidence type="ECO:0000256" key="4">
    <source>
        <dbReference type="ARBA" id="ARBA00018370"/>
    </source>
</evidence>
<dbReference type="Pfam" id="PF13616">
    <property type="entry name" value="Rotamase_3"/>
    <property type="match status" value="1"/>
</dbReference>
<evidence type="ECO:0000256" key="10">
    <source>
        <dbReference type="SAM" id="SignalP"/>
    </source>
</evidence>
<keyword evidence="5 8" id="KW-0697">Rotamase</keyword>
<dbReference type="Proteomes" id="UP000237344">
    <property type="component" value="Unassembled WGS sequence"/>
</dbReference>
<evidence type="ECO:0000256" key="1">
    <source>
        <dbReference type="ARBA" id="ARBA00000971"/>
    </source>
</evidence>
<dbReference type="PROSITE" id="PS01096">
    <property type="entry name" value="PPIC_PPIASE_1"/>
    <property type="match status" value="1"/>
</dbReference>
<feature type="signal peptide" evidence="10">
    <location>
        <begin position="1"/>
        <end position="41"/>
    </location>
</feature>
<keyword evidence="8 12" id="KW-0413">Isomerase</keyword>
<dbReference type="AlphaFoldDB" id="A0A2S3VYN4"/>
<keyword evidence="10" id="KW-0732">Signal</keyword>
<evidence type="ECO:0000256" key="9">
    <source>
        <dbReference type="SAM" id="MobiDB-lite"/>
    </source>
</evidence>
<dbReference type="InterPro" id="IPR023058">
    <property type="entry name" value="PPIase_PpiC_CS"/>
</dbReference>
<comment type="catalytic activity">
    <reaction evidence="1">
        <text>[protein]-peptidylproline (omega=180) = [protein]-peptidylproline (omega=0)</text>
        <dbReference type="Rhea" id="RHEA:16237"/>
        <dbReference type="Rhea" id="RHEA-COMP:10747"/>
        <dbReference type="Rhea" id="RHEA-COMP:10748"/>
        <dbReference type="ChEBI" id="CHEBI:83833"/>
        <dbReference type="ChEBI" id="CHEBI:83834"/>
        <dbReference type="EC" id="5.2.1.8"/>
    </reaction>
</comment>
<reference evidence="12 13" key="1">
    <citation type="submission" date="2018-01" db="EMBL/GenBank/DDBJ databases">
        <title>Draft Genome Sequence of Komagataeibacter maltaceti LMG 1529, a Vinegar Producing Acetic Acid Bacterium Isolated from Malt Vinegar Brewery Acetifiers.</title>
        <authorList>
            <person name="Zhang Q."/>
            <person name="Hollensteiner J."/>
            <person name="Poehlein A."/>
            <person name="Daniel R."/>
        </authorList>
    </citation>
    <scope>NUCLEOTIDE SEQUENCE [LARGE SCALE GENOMIC DNA]</scope>
    <source>
        <strain evidence="12 13">LMG 1529</strain>
    </source>
</reference>
<name>A0A2S3VYN4_9PROT</name>
<evidence type="ECO:0000256" key="8">
    <source>
        <dbReference type="PROSITE-ProRule" id="PRU00278"/>
    </source>
</evidence>
<comment type="similarity">
    <text evidence="2">Belongs to the PpiC/parvulin rotamase family.</text>
</comment>
<dbReference type="InterPro" id="IPR046357">
    <property type="entry name" value="PPIase_dom_sf"/>
</dbReference>
<proteinExistence type="inferred from homology"/>
<dbReference type="EC" id="5.2.1.8" evidence="3"/>
<evidence type="ECO:0000256" key="2">
    <source>
        <dbReference type="ARBA" id="ARBA00007656"/>
    </source>
</evidence>
<accession>A0A2S3VYN4</accession>
<evidence type="ECO:0000313" key="13">
    <source>
        <dbReference type="Proteomes" id="UP000237344"/>
    </source>
</evidence>
<keyword evidence="13" id="KW-1185">Reference proteome</keyword>
<dbReference type="SUPFAM" id="SSF54534">
    <property type="entry name" value="FKBP-like"/>
    <property type="match status" value="1"/>
</dbReference>
<dbReference type="GO" id="GO:0003755">
    <property type="term" value="F:peptidyl-prolyl cis-trans isomerase activity"/>
    <property type="evidence" value="ECO:0007669"/>
    <property type="project" value="UniProtKB-KW"/>
</dbReference>
<sequence>MMPAQRVHNWGFSHMRTFGPAKAIATMALLASTIIVPPALAAGPAPAAGHPAAPAAAPADANPRLASVNGQDIRLNDIRQAIATMPDQLRKLPENVIIPILLNQLVDQKAIQIVAEKAGLPKQPDVQHQMEVAAQNALQNAYLSAQVMPGLTDDAVKAYYDKNYANKPGAEEIHARHILVPTEEQANDIIKQLKGGANFADLATKLSKDPGSAKQNGGDLGWFKKGDMLPAFWDAASTLQPNSFSQTPVHTQYGWHVIQVLGKRTAPTPTLDSMRDQIRQKLIQEGVQKAVSNAVSQVKIVRYGPDGKPLPDNVPNAPPAAAH</sequence>
<protein>
    <recommendedName>
        <fullName evidence="4">Parvulin-like PPIase</fullName>
        <ecNumber evidence="3">5.2.1.8</ecNumber>
    </recommendedName>
    <alternativeName>
        <fullName evidence="6">Peptidyl-prolyl cis-trans isomerase plp</fullName>
    </alternativeName>
    <alternativeName>
        <fullName evidence="7">Rotamase plp</fullName>
    </alternativeName>
</protein>
<organism evidence="12 13">
    <name type="scientific">Novacetimonas maltaceti</name>
    <dbReference type="NCBI Taxonomy" id="1203393"/>
    <lineage>
        <taxon>Bacteria</taxon>
        <taxon>Pseudomonadati</taxon>
        <taxon>Pseudomonadota</taxon>
        <taxon>Alphaproteobacteria</taxon>
        <taxon>Acetobacterales</taxon>
        <taxon>Acetobacteraceae</taxon>
        <taxon>Novacetimonas</taxon>
    </lineage>
</organism>
<evidence type="ECO:0000256" key="7">
    <source>
        <dbReference type="ARBA" id="ARBA00031484"/>
    </source>
</evidence>
<evidence type="ECO:0000259" key="11">
    <source>
        <dbReference type="PROSITE" id="PS50198"/>
    </source>
</evidence>
<gene>
    <name evidence="12" type="ORF">KMAL_26370</name>
</gene>
<evidence type="ECO:0000256" key="6">
    <source>
        <dbReference type="ARBA" id="ARBA00030642"/>
    </source>
</evidence>
<dbReference type="Gene3D" id="3.10.50.40">
    <property type="match status" value="1"/>
</dbReference>
<dbReference type="InterPro" id="IPR000297">
    <property type="entry name" value="PPIase_PpiC"/>
</dbReference>